<comment type="caution">
    <text evidence="4">The sequence shown here is derived from an EMBL/GenBank/DDBJ whole genome shotgun (WGS) entry which is preliminary data.</text>
</comment>
<name>A0A326UBP6_THEHA</name>
<gene>
    <name evidence="4" type="ORF">EI42_01887</name>
</gene>
<dbReference type="EMBL" id="QKUF01000004">
    <property type="protein sequence ID" value="PZW32795.1"/>
    <property type="molecule type" value="Genomic_DNA"/>
</dbReference>
<keyword evidence="2" id="KW-0051">Antiviral defense</keyword>
<dbReference type="Proteomes" id="UP000248806">
    <property type="component" value="Unassembled WGS sequence"/>
</dbReference>
<evidence type="ECO:0000313" key="5">
    <source>
        <dbReference type="Proteomes" id="UP000248806"/>
    </source>
</evidence>
<dbReference type="Pfam" id="PF22335">
    <property type="entry name" value="Cas10-Cmr2_palm2"/>
    <property type="match status" value="1"/>
</dbReference>
<accession>A0A326UBP6</accession>
<evidence type="ECO:0000256" key="2">
    <source>
        <dbReference type="ARBA" id="ARBA00023118"/>
    </source>
</evidence>
<dbReference type="InterPro" id="IPR054767">
    <property type="entry name" value="Cas10-Cmr2_palm2"/>
</dbReference>
<keyword evidence="5" id="KW-1185">Reference proteome</keyword>
<evidence type="ECO:0000313" key="4">
    <source>
        <dbReference type="EMBL" id="PZW32795.1"/>
    </source>
</evidence>
<reference evidence="4 5" key="1">
    <citation type="submission" date="2018-06" db="EMBL/GenBank/DDBJ databases">
        <title>Genomic Encyclopedia of Archaeal and Bacterial Type Strains, Phase II (KMG-II): from individual species to whole genera.</title>
        <authorList>
            <person name="Goeker M."/>
        </authorList>
    </citation>
    <scope>NUCLEOTIDE SEQUENCE [LARGE SCALE GENOMIC DNA]</scope>
    <source>
        <strain evidence="4 5">ATCC BAA-1881</strain>
    </source>
</reference>
<evidence type="ECO:0000259" key="3">
    <source>
        <dbReference type="Pfam" id="PF22335"/>
    </source>
</evidence>
<dbReference type="Gene3D" id="3.30.70.270">
    <property type="match status" value="1"/>
</dbReference>
<dbReference type="AlphaFoldDB" id="A0A326UBP6"/>
<dbReference type="OrthoDB" id="138596at2"/>
<feature type="domain" description="Cas10/Cmr2 second palm" evidence="3">
    <location>
        <begin position="257"/>
        <end position="392"/>
    </location>
</feature>
<evidence type="ECO:0000256" key="1">
    <source>
        <dbReference type="ARBA" id="ARBA00022741"/>
    </source>
</evidence>
<dbReference type="InterPro" id="IPR043128">
    <property type="entry name" value="Rev_trsase/Diguanyl_cyclase"/>
</dbReference>
<dbReference type="GO" id="GO:0000166">
    <property type="term" value="F:nucleotide binding"/>
    <property type="evidence" value="ECO:0007669"/>
    <property type="project" value="UniProtKB-KW"/>
</dbReference>
<sequence>MTQALIAFDTDHIKRYVFNTNKLKEIRGASSILDRLNRKETVHIAQKYGARTIYANGGSALFLVDARSAEALGKEVQRCYQRETRGGASITYAIQPLPDYDPRIDIMNTAYLGDTAIADLLELLRFRQRMAKESLHMDTMQQEDTLHTIAYPSHPFFSTCDSCGMEYAQNVLAEPDDEDDEGRYCQICTGKHQEDQDVKKQLENTQKRHHSARDFSEYQPLWERILEHLQPGDLQGRTLQRPKKFDSFQDFSKNKEYIGLIYADGNQIGERLKTLRTLQEYQDFAQTIDDALFAALGHAISVHLPLNRNQLPFDVLLVGGDDVIILVPAEKAMQIAFTLAKTFSTKLVEHYPDNEALQCTLSVSVVLAPIKYPFSLQRELSDATLKAAKKAGALYRIAPSLVNFVVVTGNISMDEKSRNQELQRTQKQWISSKEAIITKFQATLRPYTLDELDWLLKRLEAGNKLRLGRTKLHQLREAILRLNNTITVLETLATMRNWQEHERTFIMTMVQKINELYKLPRKQVEISFPWFSIRRSNKDKHSIYQTPLLDFIELYDFVAF</sequence>
<dbReference type="RefSeq" id="WP_111321148.1">
    <property type="nucleotide sequence ID" value="NZ_BIFX01000002.1"/>
</dbReference>
<dbReference type="GO" id="GO:0051607">
    <property type="term" value="P:defense response to virus"/>
    <property type="evidence" value="ECO:0007669"/>
    <property type="project" value="UniProtKB-KW"/>
</dbReference>
<keyword evidence="1" id="KW-0547">Nucleotide-binding</keyword>
<proteinExistence type="predicted"/>
<organism evidence="4 5">
    <name type="scientific">Thermosporothrix hazakensis</name>
    <dbReference type="NCBI Taxonomy" id="644383"/>
    <lineage>
        <taxon>Bacteria</taxon>
        <taxon>Bacillati</taxon>
        <taxon>Chloroflexota</taxon>
        <taxon>Ktedonobacteria</taxon>
        <taxon>Ktedonobacterales</taxon>
        <taxon>Thermosporotrichaceae</taxon>
        <taxon>Thermosporothrix</taxon>
    </lineage>
</organism>
<protein>
    <recommendedName>
        <fullName evidence="3">Cas10/Cmr2 second palm domain-containing protein</fullName>
    </recommendedName>
</protein>